<proteinExistence type="predicted"/>
<dbReference type="Pfam" id="PF15967">
    <property type="entry name" value="Nucleoporin_FG2"/>
    <property type="match status" value="1"/>
</dbReference>
<evidence type="ECO:0000256" key="1">
    <source>
        <dbReference type="ARBA" id="ARBA00004567"/>
    </source>
</evidence>
<evidence type="ECO:0000256" key="2">
    <source>
        <dbReference type="ARBA" id="ARBA00022448"/>
    </source>
</evidence>
<dbReference type="PANTHER" id="PTHR13437:SF2">
    <property type="entry name" value="NUCLEOPORIN P58_P45"/>
    <property type="match status" value="1"/>
</dbReference>
<dbReference type="GO" id="GO:0051028">
    <property type="term" value="P:mRNA transport"/>
    <property type="evidence" value="ECO:0007669"/>
    <property type="project" value="UniProtKB-KW"/>
</dbReference>
<keyword evidence="8" id="KW-1185">Reference proteome</keyword>
<evidence type="ECO:0000256" key="7">
    <source>
        <dbReference type="ARBA" id="ARBA00023242"/>
    </source>
</evidence>
<evidence type="ECO:0000256" key="5">
    <source>
        <dbReference type="ARBA" id="ARBA00023010"/>
    </source>
</evidence>
<dbReference type="InterPro" id="IPR024882">
    <property type="entry name" value="NUP58/p45/49"/>
</dbReference>
<comment type="subcellular location">
    <subcellularLocation>
        <location evidence="1">Nucleus</location>
        <location evidence="1">Nuclear pore complex</location>
    </subcellularLocation>
</comment>
<name>A0A7F5R6V1_AGRPL</name>
<evidence type="ECO:0000256" key="4">
    <source>
        <dbReference type="ARBA" id="ARBA00022927"/>
    </source>
</evidence>
<organism evidence="8 9">
    <name type="scientific">Agrilus planipennis</name>
    <name type="common">Emerald ash borer</name>
    <name type="synonym">Agrilus marcopoli</name>
    <dbReference type="NCBI Taxonomy" id="224129"/>
    <lineage>
        <taxon>Eukaryota</taxon>
        <taxon>Metazoa</taxon>
        <taxon>Ecdysozoa</taxon>
        <taxon>Arthropoda</taxon>
        <taxon>Hexapoda</taxon>
        <taxon>Insecta</taxon>
        <taxon>Pterygota</taxon>
        <taxon>Neoptera</taxon>
        <taxon>Endopterygota</taxon>
        <taxon>Coleoptera</taxon>
        <taxon>Polyphaga</taxon>
        <taxon>Elateriformia</taxon>
        <taxon>Buprestoidea</taxon>
        <taxon>Buprestidae</taxon>
        <taxon>Agrilinae</taxon>
        <taxon>Agrilus</taxon>
    </lineage>
</organism>
<evidence type="ECO:0000256" key="6">
    <source>
        <dbReference type="ARBA" id="ARBA00023132"/>
    </source>
</evidence>
<evidence type="ECO:0000256" key="3">
    <source>
        <dbReference type="ARBA" id="ARBA00022816"/>
    </source>
</evidence>
<dbReference type="GO" id="GO:0008139">
    <property type="term" value="F:nuclear localization sequence binding"/>
    <property type="evidence" value="ECO:0007669"/>
    <property type="project" value="InterPro"/>
</dbReference>
<dbReference type="CTD" id="9818"/>
<dbReference type="KEGG" id="apln:108741416"/>
<keyword evidence="3" id="KW-0509">mRNA transport</keyword>
<dbReference type="AlphaFoldDB" id="A0A7F5R6V1"/>
<dbReference type="Gene3D" id="6.10.140.1350">
    <property type="match status" value="1"/>
</dbReference>
<keyword evidence="5" id="KW-0811">Translocation</keyword>
<keyword evidence="2" id="KW-0813">Transport</keyword>
<dbReference type="GO" id="GO:0017056">
    <property type="term" value="F:structural constituent of nuclear pore"/>
    <property type="evidence" value="ECO:0007669"/>
    <property type="project" value="InterPro"/>
</dbReference>
<keyword evidence="6" id="KW-0906">Nuclear pore complex</keyword>
<reference evidence="9" key="1">
    <citation type="submission" date="2025-08" db="UniProtKB">
        <authorList>
            <consortium name="RefSeq"/>
        </authorList>
    </citation>
    <scope>IDENTIFICATION</scope>
    <source>
        <tissue evidence="9">Entire body</tissue>
    </source>
</reference>
<dbReference type="PANTHER" id="PTHR13437">
    <property type="entry name" value="NUCLEOPORIN P58/P45 NUCLEOPORIN-LIKE PROTEIN 1"/>
    <property type="match status" value="1"/>
</dbReference>
<sequence>MSKGFFNFGLKSPAITSSTQQNGITFGTNTTAPLNFGSTSTAQTGTSSSTSLSNVPLQFSSGQTAFMLSTPTPSLNLASGLKATTAITSGGATTSGSQTQSFTSLTPNTNIASAVTSSIRITTTSAPIVGVSTGFAPGSNTTSGVLPTPTTWGSSNTLQPPLNSTVTTSTSNLTSNVGLGGISTDVKTTTYISTQKEISPKDQSLPNEILNTVESFKMFVKSEKGYSSDISRCSAKEYKKVEDDIDILINTLNDIESELHKYRGVTERLKYDVARGLQYIEMAQRTQDTPPGLQYDNTTPMQFFIDLIDNFEREMHTLKIQLEALDKWTKNSQNLSNITSEDISLGMKRLYETFVALAGQFQALHNQVETQKEKFLNLRRTILNDPTNIFDNSSKIDQNNEGIHNITYTVPLIPAGPTPFNIIGKTQAYLISQIANPGVNMVNPAQDSFGSCSPFRLPNISFSTSHSPFQLNKPPIGNKRGKI</sequence>
<dbReference type="GO" id="GO:0015031">
    <property type="term" value="P:protein transport"/>
    <property type="evidence" value="ECO:0007669"/>
    <property type="project" value="UniProtKB-KW"/>
</dbReference>
<gene>
    <name evidence="9" type="primary">LOC108741416</name>
</gene>
<dbReference type="OrthoDB" id="2538017at2759"/>
<dbReference type="GeneID" id="108741416"/>
<keyword evidence="7" id="KW-0539">Nucleus</keyword>
<protein>
    <submittedName>
        <fullName evidence="9">Nucleoporin p58/p45 isoform X1</fullName>
    </submittedName>
</protein>
<dbReference type="FunCoup" id="A0A7F5R6V1">
    <property type="interactions" value="824"/>
</dbReference>
<dbReference type="InParanoid" id="A0A7F5R6V1"/>
<evidence type="ECO:0000313" key="8">
    <source>
        <dbReference type="Proteomes" id="UP000192223"/>
    </source>
</evidence>
<dbReference type="Proteomes" id="UP000192223">
    <property type="component" value="Unplaced"/>
</dbReference>
<dbReference type="RefSeq" id="XP_025831701.1">
    <property type="nucleotide sequence ID" value="XM_025975916.1"/>
</dbReference>
<dbReference type="GO" id="GO:0005643">
    <property type="term" value="C:nuclear pore"/>
    <property type="evidence" value="ECO:0007669"/>
    <property type="project" value="UniProtKB-SubCell"/>
</dbReference>
<accession>A0A7F5R6V1</accession>
<evidence type="ECO:0000313" key="9">
    <source>
        <dbReference type="RefSeq" id="XP_025831701.1"/>
    </source>
</evidence>
<keyword evidence="4" id="KW-0653">Protein transport</keyword>